<evidence type="ECO:0000256" key="1">
    <source>
        <dbReference type="SAM" id="SignalP"/>
    </source>
</evidence>
<dbReference type="RefSeq" id="WP_124784098.1">
    <property type="nucleotide sequence ID" value="NZ_CP034171.1"/>
</dbReference>
<feature type="chain" id="PRO_5018059753" evidence="1">
    <location>
        <begin position="19"/>
        <end position="208"/>
    </location>
</feature>
<dbReference type="Proteomes" id="UP000282297">
    <property type="component" value="Chromosome"/>
</dbReference>
<dbReference type="EMBL" id="CP034171">
    <property type="protein sequence ID" value="AZI19861.1"/>
    <property type="molecule type" value="Genomic_DNA"/>
</dbReference>
<dbReference type="AlphaFoldDB" id="A0A3G8WU03"/>
<protein>
    <submittedName>
        <fullName evidence="2">Uncharacterized protein</fullName>
    </submittedName>
</protein>
<reference evidence="3" key="1">
    <citation type="submission" date="2018-11" db="EMBL/GenBank/DDBJ databases">
        <title>Proposal to divide the Flavobacteriaceae and reorganize its genera based on Amino Acid Identity values calculated from whole genome sequences.</title>
        <authorList>
            <person name="Nicholson A.C."/>
            <person name="Gulvik C.A."/>
            <person name="Whitney A.M."/>
            <person name="Humrighouse B.W."/>
            <person name="Bell M."/>
            <person name="Holmes B."/>
            <person name="Steigerwalt A.B."/>
            <person name="Villarma A."/>
            <person name="Sheth M."/>
            <person name="Batra D."/>
            <person name="Pryor J."/>
            <person name="Bernardet J.-F."/>
            <person name="Hugo C."/>
            <person name="Kampfer P."/>
            <person name="Newman J.D."/>
            <person name="McQuiston J.R."/>
        </authorList>
    </citation>
    <scope>NUCLEOTIDE SEQUENCE [LARGE SCALE GENOMIC DNA]</scope>
    <source>
        <strain evidence="3">H4753</strain>
    </source>
</reference>
<organism evidence="2 3">
    <name type="scientific">Chryseobacterium taklimakanense</name>
    <dbReference type="NCBI Taxonomy" id="536441"/>
    <lineage>
        <taxon>Bacteria</taxon>
        <taxon>Pseudomonadati</taxon>
        <taxon>Bacteroidota</taxon>
        <taxon>Flavobacteriia</taxon>
        <taxon>Flavobacteriales</taxon>
        <taxon>Weeksellaceae</taxon>
        <taxon>Chryseobacterium group</taxon>
        <taxon>Chryseobacterium</taxon>
    </lineage>
</organism>
<evidence type="ECO:0000313" key="3">
    <source>
        <dbReference type="Proteomes" id="UP000282297"/>
    </source>
</evidence>
<name>A0A3G8WU03_9FLAO</name>
<evidence type="ECO:0000313" key="2">
    <source>
        <dbReference type="EMBL" id="AZI19861.1"/>
    </source>
</evidence>
<sequence>MKKIICFIGILSAIYAHAQVGINTTSPSTTFDVSKSSVATVADGVLVTRISGDDLKAKDATYGANQHAALVYVTSIPNPVTTKTSNIKTPGFYYYDNTISKWVGAFRNNNFPKFFYMPSVLVNTSTLGTKTMDLYNLYYTQFNTPPVKSTGSTGSIPTLPKNELEYYVTYYDTSLMNNVSITADGVMTYNVIGNASDASFMNIVFVVK</sequence>
<feature type="signal peptide" evidence="1">
    <location>
        <begin position="1"/>
        <end position="18"/>
    </location>
</feature>
<gene>
    <name evidence="2" type="ORF">EIH08_03180</name>
</gene>
<accession>A0A3G8WU03</accession>
<proteinExistence type="predicted"/>
<keyword evidence="1" id="KW-0732">Signal</keyword>